<protein>
    <submittedName>
        <fullName evidence="2">Uncharacterized protein</fullName>
    </submittedName>
</protein>
<evidence type="ECO:0000313" key="3">
    <source>
        <dbReference type="Proteomes" id="UP000030008"/>
    </source>
</evidence>
<accession>A0A099I3L2</accession>
<comment type="caution">
    <text evidence="2">The sequence shown here is derived from an EMBL/GenBank/DDBJ whole genome shotgun (WGS) entry which is preliminary data.</text>
</comment>
<dbReference type="AlphaFoldDB" id="A0A099I3L2"/>
<dbReference type="EMBL" id="JQIF01000076">
    <property type="protein sequence ID" value="KGJ52280.1"/>
    <property type="molecule type" value="Genomic_DNA"/>
</dbReference>
<name>A0A099I3L2_CLOIN</name>
<sequence>MKRDMVYIRIATALSVLLITFSMFRLWENSIALKEGIRVTTDALHMEMKQKLNSILTYKGTTCVHVEGDTADLENTYLDMKVTAYDTQTKQDVSDTLDTKIYDTGMQLKGAHPIVIIMQGDADRLNDREIMIQLTAQLEQANF</sequence>
<keyword evidence="1" id="KW-0812">Transmembrane</keyword>
<reference evidence="2 3" key="1">
    <citation type="submission" date="2014-08" db="EMBL/GenBank/DDBJ databases">
        <title>Clostridium innocuum, an unnegligible vancomycin-resistant pathogen causing extra-intestinal infections.</title>
        <authorList>
            <person name="Feng Y."/>
            <person name="Chiu C.-H."/>
        </authorList>
    </citation>
    <scope>NUCLEOTIDE SEQUENCE [LARGE SCALE GENOMIC DNA]</scope>
    <source>
        <strain evidence="2 3">AN88</strain>
    </source>
</reference>
<keyword evidence="1" id="KW-1133">Transmembrane helix</keyword>
<feature type="transmembrane region" description="Helical" evidence="1">
    <location>
        <begin position="6"/>
        <end position="27"/>
    </location>
</feature>
<dbReference type="RefSeq" id="WP_044906578.1">
    <property type="nucleotide sequence ID" value="NZ_CAXULZ010000004.1"/>
</dbReference>
<gene>
    <name evidence="2" type="ORF">CIAN88_15850</name>
</gene>
<proteinExistence type="predicted"/>
<keyword evidence="1" id="KW-0472">Membrane</keyword>
<evidence type="ECO:0000256" key="1">
    <source>
        <dbReference type="SAM" id="Phobius"/>
    </source>
</evidence>
<organism evidence="2 3">
    <name type="scientific">Clostridium innocuum</name>
    <dbReference type="NCBI Taxonomy" id="1522"/>
    <lineage>
        <taxon>Bacteria</taxon>
        <taxon>Bacillati</taxon>
        <taxon>Bacillota</taxon>
        <taxon>Clostridia</taxon>
        <taxon>Eubacteriales</taxon>
        <taxon>Clostridiaceae</taxon>
        <taxon>Clostridium</taxon>
    </lineage>
</organism>
<dbReference type="Proteomes" id="UP000030008">
    <property type="component" value="Unassembled WGS sequence"/>
</dbReference>
<evidence type="ECO:0000313" key="2">
    <source>
        <dbReference type="EMBL" id="KGJ52280.1"/>
    </source>
</evidence>